<evidence type="ECO:0000256" key="1">
    <source>
        <dbReference type="ARBA" id="ARBA00004496"/>
    </source>
</evidence>
<feature type="coiled-coil region" evidence="8">
    <location>
        <begin position="489"/>
        <end position="527"/>
    </location>
</feature>
<feature type="binding site" evidence="8">
    <location>
        <position position="276"/>
    </location>
    <ligand>
        <name>ATP</name>
        <dbReference type="ChEBI" id="CHEBI:30616"/>
    </ligand>
</feature>
<feature type="compositionally biased region" description="Polar residues" evidence="9">
    <location>
        <begin position="73"/>
        <end position="82"/>
    </location>
</feature>
<feature type="region of interest" description="Disordered" evidence="9">
    <location>
        <begin position="1"/>
        <end position="46"/>
    </location>
</feature>
<dbReference type="GO" id="GO:0000289">
    <property type="term" value="P:nuclear-transcribed mRNA poly(A) tail shortening"/>
    <property type="evidence" value="ECO:0007669"/>
    <property type="project" value="UniProtKB-UniRule"/>
</dbReference>
<dbReference type="EMBL" id="AZGY01000032">
    <property type="protein sequence ID" value="KZZ88073.1"/>
    <property type="molecule type" value="Genomic_DNA"/>
</dbReference>
<evidence type="ECO:0000256" key="5">
    <source>
        <dbReference type="ARBA" id="ARBA00022771"/>
    </source>
</evidence>
<comment type="caution">
    <text evidence="11">The sequence shown here is derived from an EMBL/GenBank/DDBJ whole genome shotgun (WGS) entry which is preliminary data.</text>
</comment>
<evidence type="ECO:0000256" key="3">
    <source>
        <dbReference type="ARBA" id="ARBA00022664"/>
    </source>
</evidence>
<accession>A0A162I3E6</accession>
<dbReference type="OrthoDB" id="204958at2759"/>
<dbReference type="Pfam" id="PF18101">
    <property type="entry name" value="Pan3_CK"/>
    <property type="match status" value="1"/>
</dbReference>
<keyword evidence="12" id="KW-1185">Reference proteome</keyword>
<dbReference type="HAMAP" id="MF_03181">
    <property type="entry name" value="PAN3"/>
    <property type="match status" value="1"/>
</dbReference>
<keyword evidence="7 8" id="KW-0175">Coiled coil</keyword>
<keyword evidence="5" id="KW-0863">Zinc-finger</keyword>
<dbReference type="GO" id="GO:0008143">
    <property type="term" value="F:poly(A) binding"/>
    <property type="evidence" value="ECO:0007669"/>
    <property type="project" value="TreeGrafter"/>
</dbReference>
<keyword evidence="4 8" id="KW-0547">Nucleotide-binding</keyword>
<dbReference type="Proteomes" id="UP000078544">
    <property type="component" value="Unassembled WGS sequence"/>
</dbReference>
<proteinExistence type="inferred from homology"/>
<dbReference type="GO" id="GO:0031251">
    <property type="term" value="C:PAN complex"/>
    <property type="evidence" value="ECO:0007669"/>
    <property type="project" value="UniProtKB-UniRule"/>
</dbReference>
<comment type="subunit">
    <text evidence="8">Homodimer. Forms a heterotrimer with a catalytic subunit PAN2 to form the poly(A)-nuclease (PAN) deadenylation complex. Interacts (via PAM-2 motif) with poly(A)-binding protein PAB1 (via PABC domain), conferring substrate specificity of the enzyme complex.</text>
</comment>
<dbReference type="Gene3D" id="1.10.287.3700">
    <property type="match status" value="1"/>
</dbReference>
<comment type="subcellular location">
    <subcellularLocation>
        <location evidence="1 8">Cytoplasm</location>
    </subcellularLocation>
</comment>
<organism evidence="11 12">
    <name type="scientific">Moelleriella libera RCEF 2490</name>
    <dbReference type="NCBI Taxonomy" id="1081109"/>
    <lineage>
        <taxon>Eukaryota</taxon>
        <taxon>Fungi</taxon>
        <taxon>Dikarya</taxon>
        <taxon>Ascomycota</taxon>
        <taxon>Pezizomycotina</taxon>
        <taxon>Sordariomycetes</taxon>
        <taxon>Hypocreomycetidae</taxon>
        <taxon>Hypocreales</taxon>
        <taxon>Clavicipitaceae</taxon>
        <taxon>Moelleriella</taxon>
    </lineage>
</organism>
<comment type="domain">
    <text evidence="8">Contains a pseudokinase domain. The protein kinase domain is predicted to be catalytically inactive because some of the residues important for catalytic activity are substituted and it lacks the equivalent of the binding site for a peptide substrate. However, it has retained an ATP-binding site and ATP-binding is required for mRNA degradation, stimulating the activity of the PAN2 nuclease in vitro. The nucleotide-binding site is juxtaposed to the RNase active site of PAN2 in the complex and may actually bind nucleosides of a poly(A) RNA rather than ATP, feeding the poly(A)-tail to the active site of the deadenylase and thus increasing the efficiency with which this distributive enzyme degrades oligo(A) RNAs.</text>
</comment>
<dbReference type="Gene3D" id="1.10.510.10">
    <property type="entry name" value="Transferase(Phosphotransferase) domain 1"/>
    <property type="match status" value="1"/>
</dbReference>
<evidence type="ECO:0000256" key="8">
    <source>
        <dbReference type="HAMAP-Rule" id="MF_03181"/>
    </source>
</evidence>
<dbReference type="PANTHER" id="PTHR12272:SF11">
    <property type="entry name" value="PAN2-PAN3 DEADENYLATION COMPLEX SUBUNIT PAN3"/>
    <property type="match status" value="1"/>
</dbReference>
<comment type="domain">
    <text evidence="8">The N-terminal zinc finger binds to poly(A) RNA.</text>
</comment>
<evidence type="ECO:0000256" key="6">
    <source>
        <dbReference type="ARBA" id="ARBA00022840"/>
    </source>
</evidence>
<feature type="region of interest" description="Knob domain" evidence="8">
    <location>
        <begin position="528"/>
        <end position="627"/>
    </location>
</feature>
<dbReference type="SUPFAM" id="SSF56112">
    <property type="entry name" value="Protein kinase-like (PK-like)"/>
    <property type="match status" value="1"/>
</dbReference>
<dbReference type="AlphaFoldDB" id="A0A162I3E6"/>
<reference evidence="11 12" key="1">
    <citation type="journal article" date="2016" name="Genome Biol. Evol.">
        <title>Divergent and convergent evolution of fungal pathogenicity.</title>
        <authorList>
            <person name="Shang Y."/>
            <person name="Xiao G."/>
            <person name="Zheng P."/>
            <person name="Cen K."/>
            <person name="Zhan S."/>
            <person name="Wang C."/>
        </authorList>
    </citation>
    <scope>NUCLEOTIDE SEQUENCE [LARGE SCALE GENOMIC DNA]</scope>
    <source>
        <strain evidence="11 12">RCEF 2490</strain>
    </source>
</reference>
<dbReference type="Gene3D" id="1.20.5.5160">
    <property type="match status" value="1"/>
</dbReference>
<dbReference type="PANTHER" id="PTHR12272">
    <property type="entry name" value="DEADENYLATION COMPLEX SUBUNIT PAN3"/>
    <property type="match status" value="1"/>
</dbReference>
<evidence type="ECO:0000256" key="4">
    <source>
        <dbReference type="ARBA" id="ARBA00022741"/>
    </source>
</evidence>
<comment type="similarity">
    <text evidence="8">Belongs to the protein kinase superfamily. PAN3 family.</text>
</comment>
<dbReference type="InterPro" id="IPR041332">
    <property type="entry name" value="Pan3_CK"/>
</dbReference>
<sequence>MAASRFASSDLRRPLGSSPNPKGRGMTTATAQDKSGQLRAPESLVDMSRRILNVESPSFTPANLQNTAKKATFSTQAANAPSFTPRGLAASPATPAEPEAAVFNPAAIREFTPAFDVNAQAVSNGPAQDSAANYDPFQMASISQSLPGSQYNPYADEHATASASTGFYPGSGPFAAPLQPLQHHLYVSYGPRREGMMPYHRLTRDFFLPEDVRQESQRKMEAALQVLPNSQLPQLENYHSLVPLDTTYRKNANIFGFPSWVYKAMSSKTGHLCCLRRLEGYRLTNEQAIRSVKEWKKVDCANVVAIQDAFTVRAFGDSSLVFVQDYFPLSKTLAEHHLTPSPVAPGNRFQPKPAVPEALLWSYITQIANALKAIHALNLAARCIDVTKILITDHQRIRLNACSILDVVHYELRRPVLELQQDDFIQFGRVILCLATGTLPGQLTNLKAPVEQMSRSYSVELRDTVIWLLTPAQPPAHKGIEELINGIAGHVMTTLDQTLHGFDSQNAHLTRELENGRIARLCFKLAVINERHDVEGDRAWAENGERYMLKLFRDYVFHQVDGNGTPVLDMGHMLRCLNKLDAGTEERICLTSRDEQTSFIVSYKEMKKQLGNAFGELLKSNKSGRAT</sequence>
<comment type="caution">
    <text evidence="8">Lacks conserved residue(s) required for the propagation of feature annotation.</text>
</comment>
<dbReference type="InterPro" id="IPR030844">
    <property type="entry name" value="PAN3"/>
</dbReference>
<keyword evidence="3 8" id="KW-0507">mRNA processing</keyword>
<keyword evidence="5" id="KW-0479">Metal-binding</keyword>
<evidence type="ECO:0000313" key="12">
    <source>
        <dbReference type="Proteomes" id="UP000078544"/>
    </source>
</evidence>
<dbReference type="InterPro" id="IPR011009">
    <property type="entry name" value="Kinase-like_dom_sf"/>
</dbReference>
<dbReference type="GO" id="GO:0006397">
    <property type="term" value="P:mRNA processing"/>
    <property type="evidence" value="ECO:0007669"/>
    <property type="project" value="UniProtKB-KW"/>
</dbReference>
<protein>
    <recommendedName>
        <fullName evidence="8">PAN2-PAN3 deadenylation complex subunit PAN3</fullName>
    </recommendedName>
    <alternativeName>
        <fullName evidence="8">PAB1P-dependent poly(A)-specific ribonuclease</fullName>
    </alternativeName>
    <alternativeName>
        <fullName evidence="8">Poly(A)-nuclease deadenylation complex subunit 3</fullName>
        <shortName evidence="8">PAN deadenylation complex subunit 3</shortName>
    </alternativeName>
</protein>
<name>A0A162I3E6_9HYPO</name>
<evidence type="ECO:0000256" key="7">
    <source>
        <dbReference type="ARBA" id="ARBA00023054"/>
    </source>
</evidence>
<evidence type="ECO:0000313" key="11">
    <source>
        <dbReference type="EMBL" id="KZZ88073.1"/>
    </source>
</evidence>
<dbReference type="GO" id="GO:0000932">
    <property type="term" value="C:P-body"/>
    <property type="evidence" value="ECO:0007669"/>
    <property type="project" value="TreeGrafter"/>
</dbReference>
<dbReference type="GO" id="GO:0005524">
    <property type="term" value="F:ATP binding"/>
    <property type="evidence" value="ECO:0007669"/>
    <property type="project" value="UniProtKB-UniRule"/>
</dbReference>
<keyword evidence="5" id="KW-0862">Zinc</keyword>
<keyword evidence="6 8" id="KW-0067">ATP-binding</keyword>
<feature type="binding site" evidence="8">
    <location>
        <begin position="325"/>
        <end position="332"/>
    </location>
    <ligand>
        <name>ATP</name>
        <dbReference type="ChEBI" id="CHEBI:30616"/>
    </ligand>
</feature>
<comment type="function">
    <text evidence="8">Regulatory subunit of the poly(A)-nuclease (PAN) deadenylation complex, one of two cytoplasmic mRNA deadenylases involved in mRNA turnover. PAN specifically shortens poly(A) tails of RNA and the activity is stimulated by poly(A)-binding protein PAB1. PAN deadenylation is followed by rapid degradation of the shortened mRNA tails by the CCR4-NOT complex. Deadenylated mRNAs are then degraded by two alternative mechanisms, namely exosome-mediated 3'-5' exonucleolytic degradation, or deadenlyation-dependent mRNA decaping and subsequent 5'-3' exonucleolytic degradation by XRN1. May also be involved in post-transcriptional maturation of mRNA poly(A) tails. PAN3 acts as a positive regulator for PAN activity, recruiting the catalytic subunit PAN2 to mRNA via its interaction with RNA and with PAB1.</text>
</comment>
<feature type="domain" description="Pan3 C-terminal knob" evidence="10">
    <location>
        <begin position="480"/>
        <end position="617"/>
    </location>
</feature>
<dbReference type="STRING" id="1081109.A0A162I3E6"/>
<evidence type="ECO:0000256" key="9">
    <source>
        <dbReference type="SAM" id="MobiDB-lite"/>
    </source>
</evidence>
<evidence type="ECO:0000259" key="10">
    <source>
        <dbReference type="Pfam" id="PF18101"/>
    </source>
</evidence>
<feature type="region of interest" description="Disordered" evidence="9">
    <location>
        <begin position="73"/>
        <end position="96"/>
    </location>
</feature>
<comment type="domain">
    <text evidence="8">The pseudokinase domain, the coiled-coil (CC), and C-terminal knob domain (CK) form a structural unit (PKC) that forms an extensive high-affinity interaction surface for PAN2.</text>
</comment>
<keyword evidence="2 8" id="KW-0963">Cytoplasm</keyword>
<dbReference type="FunFam" id="1.10.287.3700:FF:000001">
    <property type="entry name" value="PAN2-PAN3 deadenylation complex subunit PAN3"/>
    <property type="match status" value="1"/>
</dbReference>
<gene>
    <name evidence="8" type="primary">PAN3</name>
    <name evidence="11" type="ORF">AAL_08228</name>
</gene>
<feature type="binding site" evidence="8">
    <location>
        <begin position="387"/>
        <end position="388"/>
    </location>
    <ligand>
        <name>ATP</name>
        <dbReference type="ChEBI" id="CHEBI:30616"/>
    </ligand>
</feature>
<evidence type="ECO:0000256" key="2">
    <source>
        <dbReference type="ARBA" id="ARBA00022490"/>
    </source>
</evidence>
<dbReference type="GO" id="GO:0008270">
    <property type="term" value="F:zinc ion binding"/>
    <property type="evidence" value="ECO:0007669"/>
    <property type="project" value="UniProtKB-KW"/>
</dbReference>